<gene>
    <name evidence="3" type="ORF">HPB51_002282</name>
</gene>
<sequence length="241" mass="26680">MTDNAATSSPASLAAEMSNGTPPNLRVPCSENDTWVLIRIWEDHLPERRGEKHNARVYDAIVAALAQMGILRTRRQVQNKIDILTQKYSHKLWLLEADDLYIGEPDGTDDGEDLMHDLRSAGVNVPATMTFKSFPRADEDILSCVEPTDEEMLRQVVLQLESSSDDDDDRSQQLLATSKHATGQTNHGMEQSSSRVVGARGNDLSATMASPAERAEKTAPYRQAQHNHQTTLQKKAAPSQC</sequence>
<dbReference type="InterPro" id="IPR044822">
    <property type="entry name" value="Myb_DNA-bind_4"/>
</dbReference>
<evidence type="ECO:0000256" key="1">
    <source>
        <dbReference type="SAM" id="MobiDB-lite"/>
    </source>
</evidence>
<feature type="region of interest" description="Disordered" evidence="1">
    <location>
        <begin position="1"/>
        <end position="26"/>
    </location>
</feature>
<dbReference type="AlphaFoldDB" id="A0A9J6DZG0"/>
<evidence type="ECO:0000313" key="4">
    <source>
        <dbReference type="Proteomes" id="UP000821866"/>
    </source>
</evidence>
<evidence type="ECO:0000313" key="3">
    <source>
        <dbReference type="EMBL" id="KAH8027128.1"/>
    </source>
</evidence>
<feature type="domain" description="Myb/SANT-like DNA-binding" evidence="2">
    <location>
        <begin position="31"/>
        <end position="89"/>
    </location>
</feature>
<feature type="compositionally biased region" description="Polar residues" evidence="1">
    <location>
        <begin position="1"/>
        <end position="11"/>
    </location>
</feature>
<comment type="caution">
    <text evidence="3">The sequence shown here is derived from an EMBL/GenBank/DDBJ whole genome shotgun (WGS) entry which is preliminary data.</text>
</comment>
<protein>
    <recommendedName>
        <fullName evidence="2">Myb/SANT-like DNA-binding domain-containing protein</fullName>
    </recommendedName>
</protein>
<organism evidence="3 4">
    <name type="scientific">Rhipicephalus microplus</name>
    <name type="common">Cattle tick</name>
    <name type="synonym">Boophilus microplus</name>
    <dbReference type="NCBI Taxonomy" id="6941"/>
    <lineage>
        <taxon>Eukaryota</taxon>
        <taxon>Metazoa</taxon>
        <taxon>Ecdysozoa</taxon>
        <taxon>Arthropoda</taxon>
        <taxon>Chelicerata</taxon>
        <taxon>Arachnida</taxon>
        <taxon>Acari</taxon>
        <taxon>Parasitiformes</taxon>
        <taxon>Ixodida</taxon>
        <taxon>Ixodoidea</taxon>
        <taxon>Ixodidae</taxon>
        <taxon>Rhipicephalinae</taxon>
        <taxon>Rhipicephalus</taxon>
        <taxon>Boophilus</taxon>
    </lineage>
</organism>
<dbReference type="Pfam" id="PF13837">
    <property type="entry name" value="Myb_DNA-bind_4"/>
    <property type="match status" value="1"/>
</dbReference>
<feature type="region of interest" description="Disordered" evidence="1">
    <location>
        <begin position="178"/>
        <end position="241"/>
    </location>
</feature>
<feature type="compositionally biased region" description="Polar residues" evidence="1">
    <location>
        <begin position="179"/>
        <end position="195"/>
    </location>
</feature>
<evidence type="ECO:0000259" key="2">
    <source>
        <dbReference type="Pfam" id="PF13837"/>
    </source>
</evidence>
<reference evidence="3" key="1">
    <citation type="journal article" date="2020" name="Cell">
        <title>Large-Scale Comparative Analyses of Tick Genomes Elucidate Their Genetic Diversity and Vector Capacities.</title>
        <authorList>
            <consortium name="Tick Genome and Microbiome Consortium (TIGMIC)"/>
            <person name="Jia N."/>
            <person name="Wang J."/>
            <person name="Shi W."/>
            <person name="Du L."/>
            <person name="Sun Y."/>
            <person name="Zhan W."/>
            <person name="Jiang J.F."/>
            <person name="Wang Q."/>
            <person name="Zhang B."/>
            <person name="Ji P."/>
            <person name="Bell-Sakyi L."/>
            <person name="Cui X.M."/>
            <person name="Yuan T.T."/>
            <person name="Jiang B.G."/>
            <person name="Yang W.F."/>
            <person name="Lam T.T."/>
            <person name="Chang Q.C."/>
            <person name="Ding S.J."/>
            <person name="Wang X.J."/>
            <person name="Zhu J.G."/>
            <person name="Ruan X.D."/>
            <person name="Zhao L."/>
            <person name="Wei J.T."/>
            <person name="Ye R.Z."/>
            <person name="Que T.C."/>
            <person name="Du C.H."/>
            <person name="Zhou Y.H."/>
            <person name="Cheng J.X."/>
            <person name="Dai P.F."/>
            <person name="Guo W.B."/>
            <person name="Han X.H."/>
            <person name="Huang E.J."/>
            <person name="Li L.F."/>
            <person name="Wei W."/>
            <person name="Gao Y.C."/>
            <person name="Liu J.Z."/>
            <person name="Shao H.Z."/>
            <person name="Wang X."/>
            <person name="Wang C.C."/>
            <person name="Yang T.C."/>
            <person name="Huo Q.B."/>
            <person name="Li W."/>
            <person name="Chen H.Y."/>
            <person name="Chen S.E."/>
            <person name="Zhou L.G."/>
            <person name="Ni X.B."/>
            <person name="Tian J.H."/>
            <person name="Sheng Y."/>
            <person name="Liu T."/>
            <person name="Pan Y.S."/>
            <person name="Xia L.Y."/>
            <person name="Li J."/>
            <person name="Zhao F."/>
            <person name="Cao W.C."/>
        </authorList>
    </citation>
    <scope>NUCLEOTIDE SEQUENCE</scope>
    <source>
        <strain evidence="3">Rmic-2018</strain>
    </source>
</reference>
<dbReference type="EMBL" id="JABSTU010000006">
    <property type="protein sequence ID" value="KAH8027128.1"/>
    <property type="molecule type" value="Genomic_DNA"/>
</dbReference>
<reference evidence="3" key="2">
    <citation type="submission" date="2021-09" db="EMBL/GenBank/DDBJ databases">
        <authorList>
            <person name="Jia N."/>
            <person name="Wang J."/>
            <person name="Shi W."/>
            <person name="Du L."/>
            <person name="Sun Y."/>
            <person name="Zhan W."/>
            <person name="Jiang J."/>
            <person name="Wang Q."/>
            <person name="Zhang B."/>
            <person name="Ji P."/>
            <person name="Sakyi L.B."/>
            <person name="Cui X."/>
            <person name="Yuan T."/>
            <person name="Jiang B."/>
            <person name="Yang W."/>
            <person name="Lam T.T.-Y."/>
            <person name="Chang Q."/>
            <person name="Ding S."/>
            <person name="Wang X."/>
            <person name="Zhu J."/>
            <person name="Ruan X."/>
            <person name="Zhao L."/>
            <person name="Wei J."/>
            <person name="Que T."/>
            <person name="Du C."/>
            <person name="Cheng J."/>
            <person name="Dai P."/>
            <person name="Han X."/>
            <person name="Huang E."/>
            <person name="Gao Y."/>
            <person name="Liu J."/>
            <person name="Shao H."/>
            <person name="Ye R."/>
            <person name="Li L."/>
            <person name="Wei W."/>
            <person name="Wang X."/>
            <person name="Wang C."/>
            <person name="Huo Q."/>
            <person name="Li W."/>
            <person name="Guo W."/>
            <person name="Chen H."/>
            <person name="Chen S."/>
            <person name="Zhou L."/>
            <person name="Zhou L."/>
            <person name="Ni X."/>
            <person name="Tian J."/>
            <person name="Zhou Y."/>
            <person name="Sheng Y."/>
            <person name="Liu T."/>
            <person name="Pan Y."/>
            <person name="Xia L."/>
            <person name="Li J."/>
            <person name="Zhao F."/>
            <person name="Cao W."/>
        </authorList>
    </citation>
    <scope>NUCLEOTIDE SEQUENCE</scope>
    <source>
        <strain evidence="3">Rmic-2018</strain>
        <tissue evidence="3">Larvae</tissue>
    </source>
</reference>
<proteinExistence type="predicted"/>
<dbReference type="Proteomes" id="UP000821866">
    <property type="component" value="Chromosome 4"/>
</dbReference>
<name>A0A9J6DZG0_RHIMP</name>
<dbReference type="VEuPathDB" id="VectorBase:LOC119173280"/>
<feature type="compositionally biased region" description="Polar residues" evidence="1">
    <location>
        <begin position="224"/>
        <end position="241"/>
    </location>
</feature>
<dbReference type="Gene3D" id="1.10.10.60">
    <property type="entry name" value="Homeodomain-like"/>
    <property type="match status" value="1"/>
</dbReference>
<accession>A0A9J6DZG0</accession>
<keyword evidence="4" id="KW-1185">Reference proteome</keyword>